<evidence type="ECO:0000313" key="2">
    <source>
        <dbReference type="Proteomes" id="UP001380953"/>
    </source>
</evidence>
<dbReference type="EMBL" id="JBBKAR010000068">
    <property type="protein sequence ID" value="MEJ8307390.1"/>
    <property type="molecule type" value="Genomic_DNA"/>
</dbReference>
<evidence type="ECO:0000313" key="1">
    <source>
        <dbReference type="EMBL" id="MEJ8307390.1"/>
    </source>
</evidence>
<name>A0ACC6PKL0_9BACL</name>
<gene>
    <name evidence="1" type="ORF">WKI47_26090</name>
</gene>
<reference evidence="1" key="1">
    <citation type="submission" date="2024-03" db="EMBL/GenBank/DDBJ databases">
        <title>Whole genome sequecning of epiphytes from Marcgravia umbellata leaves.</title>
        <authorList>
            <person name="Kumar G."/>
            <person name="Savka M.A."/>
        </authorList>
    </citation>
    <scope>NUCLEOTIDE SEQUENCE</scope>
    <source>
        <strain evidence="1">RIT_BL5</strain>
    </source>
</reference>
<proteinExistence type="predicted"/>
<sequence length="144" mass="16575">MTRENFLELMCLVRSFIDKENNVLEWLEGYSSDSESDELDSNGVSNGFLSQIAYLVTGYEIEITGEVEELCSCPCCSFKTLTESYNKLEGTGYDICPYCKWQDDGTTDINTYRSINKGSIADYRRNLCSDFNKYYINKWLTTKT</sequence>
<organism evidence="1 2">
    <name type="scientific">Saccharibacillus sacchari</name>
    <dbReference type="NCBI Taxonomy" id="456493"/>
    <lineage>
        <taxon>Bacteria</taxon>
        <taxon>Bacillati</taxon>
        <taxon>Bacillota</taxon>
        <taxon>Bacilli</taxon>
        <taxon>Bacillales</taxon>
        <taxon>Paenibacillaceae</taxon>
        <taxon>Saccharibacillus</taxon>
    </lineage>
</organism>
<dbReference type="Proteomes" id="UP001380953">
    <property type="component" value="Unassembled WGS sequence"/>
</dbReference>
<protein>
    <submittedName>
        <fullName evidence="1">CPCC family cysteine-rich protein</fullName>
    </submittedName>
</protein>
<accession>A0ACC6PKL0</accession>
<comment type="caution">
    <text evidence="1">The sequence shown here is derived from an EMBL/GenBank/DDBJ whole genome shotgun (WGS) entry which is preliminary data.</text>
</comment>
<keyword evidence="2" id="KW-1185">Reference proteome</keyword>